<evidence type="ECO:0000313" key="2">
    <source>
        <dbReference type="Proteomes" id="UP001269144"/>
    </source>
</evidence>
<evidence type="ECO:0000313" key="1">
    <source>
        <dbReference type="EMBL" id="MDS9469859.1"/>
    </source>
</evidence>
<proteinExistence type="predicted"/>
<accession>A0ABU2HXR9</accession>
<gene>
    <name evidence="1" type="ORF">RGQ15_20070</name>
</gene>
<comment type="caution">
    <text evidence="1">The sequence shown here is derived from an EMBL/GenBank/DDBJ whole genome shotgun (WGS) entry which is preliminary data.</text>
</comment>
<evidence type="ECO:0008006" key="3">
    <source>
        <dbReference type="Google" id="ProtNLM"/>
    </source>
</evidence>
<dbReference type="EMBL" id="JAVQLW010000004">
    <property type="protein sequence ID" value="MDS9469859.1"/>
    <property type="molecule type" value="Genomic_DNA"/>
</dbReference>
<name>A0ABU2HXR9_9RHOB</name>
<organism evidence="1 2">
    <name type="scientific">Paracoccus aurantius</name>
    <dbReference type="NCBI Taxonomy" id="3073814"/>
    <lineage>
        <taxon>Bacteria</taxon>
        <taxon>Pseudomonadati</taxon>
        <taxon>Pseudomonadota</taxon>
        <taxon>Alphaproteobacteria</taxon>
        <taxon>Rhodobacterales</taxon>
        <taxon>Paracoccaceae</taxon>
        <taxon>Paracoccus</taxon>
    </lineage>
</organism>
<reference evidence="2" key="1">
    <citation type="submission" date="2023-07" db="EMBL/GenBank/DDBJ databases">
        <title>Paracoccus sp. MBLB3053 whole genome sequence.</title>
        <authorList>
            <person name="Hwang C.Y."/>
            <person name="Cho E.-S."/>
            <person name="Seo M.-J."/>
        </authorList>
    </citation>
    <scope>NUCLEOTIDE SEQUENCE [LARGE SCALE GENOMIC DNA]</scope>
    <source>
        <strain evidence="2">MBLB3053</strain>
    </source>
</reference>
<dbReference type="Proteomes" id="UP001269144">
    <property type="component" value="Unassembled WGS sequence"/>
</dbReference>
<keyword evidence="2" id="KW-1185">Reference proteome</keyword>
<sequence length="113" mass="12555">MALISRLEPCLVDNVDRLLEAARDVPAAAVPALDVLAGQLRDTQARIEKITVRIGKIQGEDQLARISARRGRRKVASDRATDWLDRMIVRKPLKVVAPASDRQGFEMVGRSVR</sequence>
<protein>
    <recommendedName>
        <fullName evidence="3">Recombinase family protein</fullName>
    </recommendedName>
</protein>
<dbReference type="RefSeq" id="WP_311162612.1">
    <property type="nucleotide sequence ID" value="NZ_JAVQLW010000004.1"/>
</dbReference>